<dbReference type="AlphaFoldDB" id="A0A024GHA0"/>
<evidence type="ECO:0000256" key="1">
    <source>
        <dbReference type="SAM" id="SignalP"/>
    </source>
</evidence>
<name>A0A024GHA0_9STRA</name>
<organism evidence="2 3">
    <name type="scientific">Albugo candida</name>
    <dbReference type="NCBI Taxonomy" id="65357"/>
    <lineage>
        <taxon>Eukaryota</taxon>
        <taxon>Sar</taxon>
        <taxon>Stramenopiles</taxon>
        <taxon>Oomycota</taxon>
        <taxon>Peronosporomycetes</taxon>
        <taxon>Albuginales</taxon>
        <taxon>Albuginaceae</taxon>
        <taxon>Albugo</taxon>
    </lineage>
</organism>
<keyword evidence="1" id="KW-0732">Signal</keyword>
<comment type="caution">
    <text evidence="2">The sequence shown here is derived from an EMBL/GenBank/DDBJ whole genome shotgun (WGS) entry which is preliminary data.</text>
</comment>
<feature type="chain" id="PRO_5012791207" evidence="1">
    <location>
        <begin position="16"/>
        <end position="58"/>
    </location>
</feature>
<dbReference type="InParanoid" id="A0A024GHA0"/>
<evidence type="ECO:0000313" key="3">
    <source>
        <dbReference type="Proteomes" id="UP000053237"/>
    </source>
</evidence>
<keyword evidence="3" id="KW-1185">Reference proteome</keyword>
<gene>
    <name evidence="2" type="ORF">BN9_069990</name>
</gene>
<protein>
    <submittedName>
        <fullName evidence="2">Uncharacterized protein</fullName>
    </submittedName>
</protein>
<dbReference type="Proteomes" id="UP000053237">
    <property type="component" value="Unassembled WGS sequence"/>
</dbReference>
<accession>A0A024GHA0</accession>
<dbReference type="EMBL" id="CAIX01000115">
    <property type="protein sequence ID" value="CCI46070.1"/>
    <property type="molecule type" value="Genomic_DNA"/>
</dbReference>
<feature type="signal peptide" evidence="1">
    <location>
        <begin position="1"/>
        <end position="15"/>
    </location>
</feature>
<sequence>MILFACITTFTCVTSKSISLAAVFIINQSVYCDTKPPLPSIYWAVSALISEIATIYCA</sequence>
<evidence type="ECO:0000313" key="2">
    <source>
        <dbReference type="EMBL" id="CCI46070.1"/>
    </source>
</evidence>
<reference evidence="2 3" key="1">
    <citation type="submission" date="2012-05" db="EMBL/GenBank/DDBJ databases">
        <title>Recombination and specialization in a pathogen metapopulation.</title>
        <authorList>
            <person name="Gardiner A."/>
            <person name="Kemen E."/>
            <person name="Schultz-Larsen T."/>
            <person name="MacLean D."/>
            <person name="Van Oosterhout C."/>
            <person name="Jones J.D.G."/>
        </authorList>
    </citation>
    <scope>NUCLEOTIDE SEQUENCE [LARGE SCALE GENOMIC DNA]</scope>
    <source>
        <strain evidence="2 3">Ac Nc2</strain>
    </source>
</reference>
<proteinExistence type="predicted"/>